<comment type="cofactor">
    <cofactor evidence="2">
        <name>Mg(2+)</name>
        <dbReference type="ChEBI" id="CHEBI:18420"/>
    </cofactor>
</comment>
<organism evidence="8 9">
    <name type="scientific">Petrocella atlantisensis</name>
    <dbReference type="NCBI Taxonomy" id="2173034"/>
    <lineage>
        <taxon>Bacteria</taxon>
        <taxon>Bacillati</taxon>
        <taxon>Bacillota</taxon>
        <taxon>Clostridia</taxon>
        <taxon>Lachnospirales</taxon>
        <taxon>Vallitaleaceae</taxon>
        <taxon>Petrocella</taxon>
    </lineage>
</organism>
<evidence type="ECO:0000313" key="9">
    <source>
        <dbReference type="Proteomes" id="UP000279029"/>
    </source>
</evidence>
<protein>
    <submittedName>
        <fullName evidence="8">CoA pyrophosphatase</fullName>
    </submittedName>
</protein>
<evidence type="ECO:0000256" key="6">
    <source>
        <dbReference type="ARBA" id="ARBA00023211"/>
    </source>
</evidence>
<dbReference type="PROSITE" id="PS51462">
    <property type="entry name" value="NUDIX"/>
    <property type="match status" value="1"/>
</dbReference>
<dbReference type="InterPro" id="IPR000086">
    <property type="entry name" value="NUDIX_hydrolase_dom"/>
</dbReference>
<dbReference type="PANTHER" id="PTHR12992">
    <property type="entry name" value="NUDIX HYDROLASE"/>
    <property type="match status" value="1"/>
</dbReference>
<evidence type="ECO:0000256" key="2">
    <source>
        <dbReference type="ARBA" id="ARBA00001946"/>
    </source>
</evidence>
<dbReference type="InterPro" id="IPR015797">
    <property type="entry name" value="NUDIX_hydrolase-like_dom_sf"/>
</dbReference>
<keyword evidence="5" id="KW-0460">Magnesium</keyword>
<dbReference type="InterPro" id="IPR045121">
    <property type="entry name" value="CoAse"/>
</dbReference>
<evidence type="ECO:0000256" key="1">
    <source>
        <dbReference type="ARBA" id="ARBA00001936"/>
    </source>
</evidence>
<dbReference type="SUPFAM" id="SSF55811">
    <property type="entry name" value="Nudix"/>
    <property type="match status" value="1"/>
</dbReference>
<feature type="domain" description="Nudix hydrolase" evidence="7">
    <location>
        <begin position="26"/>
        <end position="162"/>
    </location>
</feature>
<dbReference type="KEGG" id="cbar:PATL70BA_1833"/>
<dbReference type="RefSeq" id="WP_125136988.1">
    <property type="nucleotide sequence ID" value="NZ_LR130778.1"/>
</dbReference>
<dbReference type="CDD" id="cd03426">
    <property type="entry name" value="NUDIX_CoAse_Nudt7"/>
    <property type="match status" value="1"/>
</dbReference>
<gene>
    <name evidence="8" type="ORF">PATL70BA_1833</name>
</gene>
<evidence type="ECO:0000256" key="5">
    <source>
        <dbReference type="ARBA" id="ARBA00022842"/>
    </source>
</evidence>
<name>A0A3P7RYB0_9FIRM</name>
<dbReference type="AlphaFoldDB" id="A0A3P7RYB0"/>
<accession>A0A3P7RYB0</accession>
<keyword evidence="4" id="KW-0378">Hydrolase</keyword>
<dbReference type="EMBL" id="LR130778">
    <property type="protein sequence ID" value="VDN47726.1"/>
    <property type="molecule type" value="Genomic_DNA"/>
</dbReference>
<evidence type="ECO:0000313" key="8">
    <source>
        <dbReference type="EMBL" id="VDN47726.1"/>
    </source>
</evidence>
<dbReference type="GO" id="GO:0046872">
    <property type="term" value="F:metal ion binding"/>
    <property type="evidence" value="ECO:0007669"/>
    <property type="project" value="UniProtKB-KW"/>
</dbReference>
<keyword evidence="9" id="KW-1185">Reference proteome</keyword>
<dbReference type="GO" id="GO:0010945">
    <property type="term" value="F:coenzyme A diphosphatase activity"/>
    <property type="evidence" value="ECO:0007669"/>
    <property type="project" value="InterPro"/>
</dbReference>
<proteinExistence type="predicted"/>
<dbReference type="Gene3D" id="3.90.79.10">
    <property type="entry name" value="Nucleoside Triphosphate Pyrophosphohydrolase"/>
    <property type="match status" value="1"/>
</dbReference>
<dbReference type="Proteomes" id="UP000279029">
    <property type="component" value="Chromosome"/>
</dbReference>
<reference evidence="8 9" key="1">
    <citation type="submission" date="2018-09" db="EMBL/GenBank/DDBJ databases">
        <authorList>
            <person name="Postec A."/>
        </authorList>
    </citation>
    <scope>NUCLEOTIDE SEQUENCE [LARGE SCALE GENOMIC DNA]</scope>
    <source>
        <strain evidence="8">70B-A</strain>
    </source>
</reference>
<evidence type="ECO:0000256" key="3">
    <source>
        <dbReference type="ARBA" id="ARBA00022723"/>
    </source>
</evidence>
<evidence type="ECO:0000259" key="7">
    <source>
        <dbReference type="PROSITE" id="PS51462"/>
    </source>
</evidence>
<keyword evidence="6" id="KW-0464">Manganese</keyword>
<dbReference type="PANTHER" id="PTHR12992:SF11">
    <property type="entry name" value="MITOCHONDRIAL COENZYME A DIPHOSPHATASE NUDT8"/>
    <property type="match status" value="1"/>
</dbReference>
<comment type="cofactor">
    <cofactor evidence="1">
        <name>Mn(2+)</name>
        <dbReference type="ChEBI" id="CHEBI:29035"/>
    </cofactor>
</comment>
<dbReference type="OrthoDB" id="9802805at2"/>
<evidence type="ECO:0000256" key="4">
    <source>
        <dbReference type="ARBA" id="ARBA00022801"/>
    </source>
</evidence>
<keyword evidence="3" id="KW-0479">Metal-binding</keyword>
<dbReference type="Pfam" id="PF00293">
    <property type="entry name" value="NUDIX"/>
    <property type="match status" value="1"/>
</dbReference>
<sequence length="220" mass="25117">MLDPILKKLKKSLKHTDILIGKEDKYLNAAVLIPLIELKNEIHILYQVRSEHIRQGGEIGFPGGGKEEIDEGDYERTAVRETSEELGIDEDKIEVIGHLGTLVAHSDVTIDVFVGVLKIHDLKDLNLNEEVASVFTVPLEILLNMKTEIHLVDMEVKPSFIVEEGDEVIALTSKSLGLPDKYDRPWVKQKRKIYFYRYDHHIIWGMTGEITKAFLDLFND</sequence>